<dbReference type="EMBL" id="ML978744">
    <property type="protein sequence ID" value="KAF2084199.1"/>
    <property type="molecule type" value="Genomic_DNA"/>
</dbReference>
<accession>A0A9P4HQM8</accession>
<proteinExistence type="predicted"/>
<sequence length="116" mass="12434">MSSFLKSYKPVWVVAGALGLMYAVPKLSGDTSSVFETQASQAIGDRYSAGGGSTTHLPATATKRGDPNNVVPRHNNPKGIDTEHFKENVSSQRPGEPGPFDKSWNKTHYGGNEKGK</sequence>
<dbReference type="AlphaFoldDB" id="A0A9P4HQM8"/>
<evidence type="ECO:0000256" key="1">
    <source>
        <dbReference type="SAM" id="MobiDB-lite"/>
    </source>
</evidence>
<reference evidence="2" key="1">
    <citation type="journal article" date="2020" name="Stud. Mycol.">
        <title>101 Dothideomycetes genomes: a test case for predicting lifestyles and emergence of pathogens.</title>
        <authorList>
            <person name="Haridas S."/>
            <person name="Albert R."/>
            <person name="Binder M."/>
            <person name="Bloem J."/>
            <person name="Labutti K."/>
            <person name="Salamov A."/>
            <person name="Andreopoulos B."/>
            <person name="Baker S."/>
            <person name="Barry K."/>
            <person name="Bills G."/>
            <person name="Bluhm B."/>
            <person name="Cannon C."/>
            <person name="Castanera R."/>
            <person name="Culley D."/>
            <person name="Daum C."/>
            <person name="Ezra D."/>
            <person name="Gonzalez J."/>
            <person name="Henrissat B."/>
            <person name="Kuo A."/>
            <person name="Liang C."/>
            <person name="Lipzen A."/>
            <person name="Lutzoni F."/>
            <person name="Magnuson J."/>
            <person name="Mondo S."/>
            <person name="Nolan M."/>
            <person name="Ohm R."/>
            <person name="Pangilinan J."/>
            <person name="Park H.-J."/>
            <person name="Ramirez L."/>
            <person name="Alfaro M."/>
            <person name="Sun H."/>
            <person name="Tritt A."/>
            <person name="Yoshinaga Y."/>
            <person name="Zwiers L.-H."/>
            <person name="Turgeon B."/>
            <person name="Goodwin S."/>
            <person name="Spatafora J."/>
            <person name="Crous P."/>
            <person name="Grigoriev I."/>
        </authorList>
    </citation>
    <scope>NUCLEOTIDE SEQUENCE</scope>
    <source>
        <strain evidence="2">CBS 121410</strain>
    </source>
</reference>
<comment type="caution">
    <text evidence="2">The sequence shown here is derived from an EMBL/GenBank/DDBJ whole genome shotgun (WGS) entry which is preliminary data.</text>
</comment>
<feature type="region of interest" description="Disordered" evidence="1">
    <location>
        <begin position="45"/>
        <end position="116"/>
    </location>
</feature>
<organism evidence="2 3">
    <name type="scientific">Saccharata proteae CBS 121410</name>
    <dbReference type="NCBI Taxonomy" id="1314787"/>
    <lineage>
        <taxon>Eukaryota</taxon>
        <taxon>Fungi</taxon>
        <taxon>Dikarya</taxon>
        <taxon>Ascomycota</taxon>
        <taxon>Pezizomycotina</taxon>
        <taxon>Dothideomycetes</taxon>
        <taxon>Dothideomycetes incertae sedis</taxon>
        <taxon>Botryosphaeriales</taxon>
        <taxon>Saccharataceae</taxon>
        <taxon>Saccharata</taxon>
    </lineage>
</organism>
<keyword evidence="3" id="KW-1185">Reference proteome</keyword>
<dbReference type="OrthoDB" id="5373857at2759"/>
<dbReference type="Proteomes" id="UP000799776">
    <property type="component" value="Unassembled WGS sequence"/>
</dbReference>
<evidence type="ECO:0000313" key="2">
    <source>
        <dbReference type="EMBL" id="KAF2084199.1"/>
    </source>
</evidence>
<protein>
    <submittedName>
        <fullName evidence="2">Uncharacterized protein</fullName>
    </submittedName>
</protein>
<evidence type="ECO:0000313" key="3">
    <source>
        <dbReference type="Proteomes" id="UP000799776"/>
    </source>
</evidence>
<gene>
    <name evidence="2" type="ORF">K490DRAFT_68983</name>
</gene>
<name>A0A9P4HQM8_9PEZI</name>